<keyword evidence="9" id="KW-1185">Reference proteome</keyword>
<keyword evidence="6" id="KW-0472">Membrane</keyword>
<evidence type="ECO:0000256" key="2">
    <source>
        <dbReference type="ARBA" id="ARBA00022536"/>
    </source>
</evidence>
<feature type="non-terminal residue" evidence="8">
    <location>
        <position position="1"/>
    </location>
</feature>
<proteinExistence type="predicted"/>
<sequence length="90" mass="10113">RVYCDTNYYGPTCGTYCIPRDDNYNGHYTCDSNTGNKICRSYWTGSNCRTPICKSGCSSVHGFCYTPQTCECYSGWRLPDCTQCIPKPGC</sequence>
<keyword evidence="6" id="KW-0812">Transmembrane</keyword>
<keyword evidence="2 6" id="KW-0245">EGF-like domain</keyword>
<dbReference type="GO" id="GO:0016020">
    <property type="term" value="C:membrane"/>
    <property type="evidence" value="ECO:0007669"/>
    <property type="project" value="UniProtKB-SubCell"/>
</dbReference>
<dbReference type="GO" id="GO:0007154">
    <property type="term" value="P:cell communication"/>
    <property type="evidence" value="ECO:0007669"/>
    <property type="project" value="InterPro"/>
</dbReference>
<evidence type="ECO:0000256" key="5">
    <source>
        <dbReference type="PROSITE-ProRule" id="PRU00377"/>
    </source>
</evidence>
<evidence type="ECO:0000313" key="8">
    <source>
        <dbReference type="EMBL" id="EDO35570.1"/>
    </source>
</evidence>
<evidence type="ECO:0000256" key="6">
    <source>
        <dbReference type="RuleBase" id="RU280815"/>
    </source>
</evidence>
<comment type="subcellular location">
    <subcellularLocation>
        <location evidence="6">Membrane</location>
        <topology evidence="6">Single-pass type I membrane protein</topology>
    </subcellularLocation>
</comment>
<evidence type="ECO:0000259" key="7">
    <source>
        <dbReference type="PROSITE" id="PS51051"/>
    </source>
</evidence>
<comment type="caution">
    <text evidence="5">Lacks conserved residue(s) required for the propagation of feature annotation.</text>
</comment>
<feature type="disulfide bond" evidence="5">
    <location>
        <begin position="4"/>
        <end position="13"/>
    </location>
</feature>
<evidence type="ECO:0000256" key="4">
    <source>
        <dbReference type="ARBA" id="ARBA00023157"/>
    </source>
</evidence>
<keyword evidence="3 6" id="KW-0677">Repeat</keyword>
<evidence type="ECO:0000256" key="1">
    <source>
        <dbReference type="ARBA" id="ARBA00022473"/>
    </source>
</evidence>
<organism evidence="8 9">
    <name type="scientific">Nematostella vectensis</name>
    <name type="common">Starlet sea anemone</name>
    <dbReference type="NCBI Taxonomy" id="45351"/>
    <lineage>
        <taxon>Eukaryota</taxon>
        <taxon>Metazoa</taxon>
        <taxon>Cnidaria</taxon>
        <taxon>Anthozoa</taxon>
        <taxon>Hexacorallia</taxon>
        <taxon>Actiniaria</taxon>
        <taxon>Edwardsiidae</taxon>
        <taxon>Nematostella</taxon>
    </lineage>
</organism>
<dbReference type="Gene3D" id="2.10.25.10">
    <property type="entry name" value="Laminin"/>
    <property type="match status" value="1"/>
</dbReference>
<comment type="function">
    <text evidence="6">Putative Notch ligand involved in the mediation of Notch signaling.</text>
</comment>
<dbReference type="eggNOG" id="KOG1217">
    <property type="taxonomic scope" value="Eukaryota"/>
</dbReference>
<dbReference type="InParanoid" id="A7SL30"/>
<keyword evidence="1 6" id="KW-0217">Developmental protein</keyword>
<evidence type="ECO:0000256" key="3">
    <source>
        <dbReference type="ARBA" id="ARBA00022737"/>
    </source>
</evidence>
<accession>A7SL30</accession>
<dbReference type="PROSITE" id="PS51051">
    <property type="entry name" value="DSL"/>
    <property type="match status" value="1"/>
</dbReference>
<feature type="non-terminal residue" evidence="8">
    <location>
        <position position="90"/>
    </location>
</feature>
<evidence type="ECO:0000313" key="9">
    <source>
        <dbReference type="Proteomes" id="UP000001593"/>
    </source>
</evidence>
<feature type="disulfide bond" evidence="5">
    <location>
        <begin position="39"/>
        <end position="48"/>
    </location>
</feature>
<keyword evidence="6" id="KW-1133">Transmembrane helix</keyword>
<dbReference type="Pfam" id="PF01414">
    <property type="entry name" value="DSL"/>
    <property type="match status" value="1"/>
</dbReference>
<name>A7SL30_NEMVE</name>
<gene>
    <name evidence="8" type="ORF">NEMVEDRAFT_v1g122285</name>
</gene>
<dbReference type="HOGENOM" id="CLU_2628975_0_0_1"/>
<feature type="domain" description="DSL" evidence="7">
    <location>
        <begin position="2"/>
        <end position="48"/>
    </location>
</feature>
<dbReference type="AlphaFoldDB" id="A7SL30"/>
<dbReference type="SMART" id="SM00051">
    <property type="entry name" value="DSL"/>
    <property type="match status" value="1"/>
</dbReference>
<keyword evidence="6" id="KW-0732">Signal</keyword>
<dbReference type="Proteomes" id="UP000001593">
    <property type="component" value="Unassembled WGS sequence"/>
</dbReference>
<keyword evidence="4 5" id="KW-1015">Disulfide bond</keyword>
<dbReference type="InterPro" id="IPR001774">
    <property type="entry name" value="DSL"/>
</dbReference>
<dbReference type="OMA" id="NCNECVP"/>
<protein>
    <recommendedName>
        <fullName evidence="6">Delta-like protein</fullName>
    </recommendedName>
</protein>
<dbReference type="FunFam" id="2.10.25.140:FF:000001">
    <property type="entry name" value="Delta-like protein"/>
    <property type="match status" value="1"/>
</dbReference>
<dbReference type="Gene3D" id="2.10.25.140">
    <property type="match status" value="1"/>
</dbReference>
<reference evidence="8 9" key="1">
    <citation type="journal article" date="2007" name="Science">
        <title>Sea anemone genome reveals ancestral eumetazoan gene repertoire and genomic organization.</title>
        <authorList>
            <person name="Putnam N.H."/>
            <person name="Srivastava M."/>
            <person name="Hellsten U."/>
            <person name="Dirks B."/>
            <person name="Chapman J."/>
            <person name="Salamov A."/>
            <person name="Terry A."/>
            <person name="Shapiro H."/>
            <person name="Lindquist E."/>
            <person name="Kapitonov V.V."/>
            <person name="Jurka J."/>
            <person name="Genikhovich G."/>
            <person name="Grigoriev I.V."/>
            <person name="Lucas S.M."/>
            <person name="Steele R.E."/>
            <person name="Finnerty J.R."/>
            <person name="Technau U."/>
            <person name="Martindale M.Q."/>
            <person name="Rokhsar D.S."/>
        </authorList>
    </citation>
    <scope>NUCLEOTIDE SEQUENCE [LARGE SCALE GENOMIC DNA]</scope>
    <source>
        <strain evidence="9">CH2 X CH6</strain>
    </source>
</reference>
<dbReference type="EMBL" id="DS469694">
    <property type="protein sequence ID" value="EDO35570.1"/>
    <property type="molecule type" value="Genomic_DNA"/>
</dbReference>